<organism evidence="1 2">
    <name type="scientific">Beauveria bassiana D1-5</name>
    <dbReference type="NCBI Taxonomy" id="1245745"/>
    <lineage>
        <taxon>Eukaryota</taxon>
        <taxon>Fungi</taxon>
        <taxon>Dikarya</taxon>
        <taxon>Ascomycota</taxon>
        <taxon>Pezizomycotina</taxon>
        <taxon>Sordariomycetes</taxon>
        <taxon>Hypocreomycetidae</taxon>
        <taxon>Hypocreales</taxon>
        <taxon>Cordycipitaceae</taxon>
        <taxon>Beauveria</taxon>
    </lineage>
</organism>
<name>A0A0A2VKV1_BEABA</name>
<comment type="caution">
    <text evidence="1">The sequence shown here is derived from an EMBL/GenBank/DDBJ whole genome shotgun (WGS) entry which is preliminary data.</text>
</comment>
<dbReference type="EMBL" id="ANFO01000603">
    <property type="protein sequence ID" value="KGQ08203.1"/>
    <property type="molecule type" value="Genomic_DNA"/>
</dbReference>
<gene>
    <name evidence="1" type="ORF">BBAD15_g6480</name>
</gene>
<dbReference type="AlphaFoldDB" id="A0A0A2VKV1"/>
<proteinExistence type="predicted"/>
<dbReference type="Proteomes" id="UP000030106">
    <property type="component" value="Unassembled WGS sequence"/>
</dbReference>
<evidence type="ECO:0000313" key="2">
    <source>
        <dbReference type="Proteomes" id="UP000030106"/>
    </source>
</evidence>
<dbReference type="OrthoDB" id="10395587at2759"/>
<sequence length="190" mass="21824">MRDGHRLEKNTFFVGRRAGTSEDKTLKADALLQRALTQEPLAYAHSLATQELKHFDPFDLPNTQKEGYESLDMARDAIALATARSLHMREEIVLFDHGTRVTTWIDRTLEIYALTYTLAGKTWCGKYEKSEMSLEVWKGKDPHLFLVDITLMSAANAELARVVPHEVDKSRIESRIRKRRLPEGRSFLVH</sequence>
<accession>A0A0A2VKV1</accession>
<evidence type="ECO:0000313" key="1">
    <source>
        <dbReference type="EMBL" id="KGQ08203.1"/>
    </source>
</evidence>
<reference evidence="1 2" key="1">
    <citation type="submission" date="2012-10" db="EMBL/GenBank/DDBJ databases">
        <title>Genome sequencing and analysis of entomopathogenic fungi Beauveria bassiana D1-5.</title>
        <authorList>
            <person name="Li Q."/>
            <person name="Wang L."/>
            <person name="Zhang Z."/>
            <person name="Wang Q."/>
            <person name="Ren J."/>
            <person name="Wang M."/>
            <person name="Xu W."/>
            <person name="Wang J."/>
            <person name="Lu Y."/>
            <person name="Du Q."/>
            <person name="Sun Z."/>
        </authorList>
    </citation>
    <scope>NUCLEOTIDE SEQUENCE [LARGE SCALE GENOMIC DNA]</scope>
    <source>
        <strain evidence="1 2">D1-5</strain>
    </source>
</reference>
<dbReference type="HOGENOM" id="CLU_1440807_0_0_1"/>
<protein>
    <submittedName>
        <fullName evidence="1">Uncharacterized protein</fullName>
    </submittedName>
</protein>